<organism evidence="3 4">
    <name type="scientific">Capsaspora owczarzaki (strain ATCC 30864)</name>
    <dbReference type="NCBI Taxonomy" id="595528"/>
    <lineage>
        <taxon>Eukaryota</taxon>
        <taxon>Filasterea</taxon>
        <taxon>Capsaspora</taxon>
    </lineage>
</organism>
<dbReference type="eggNOG" id="ENOG502S48Z">
    <property type="taxonomic scope" value="Eukaryota"/>
</dbReference>
<dbReference type="InterPro" id="IPR018020">
    <property type="entry name" value="OHCU_decarboxylase"/>
</dbReference>
<dbReference type="OrthoDB" id="5398391at2759"/>
<keyword evidence="4" id="KW-1185">Reference proteome</keyword>
<dbReference type="AlphaFoldDB" id="A0A0D2X5F0"/>
<dbReference type="PANTHER" id="PTHR37987:SF1">
    <property type="entry name" value="OXO-4-HYDROXY-4-CARBOXY-5-UREIDOIMIDAZOLINE DECARBOXYLASE DOMAIN-CONTAINING PROTEIN"/>
    <property type="match status" value="1"/>
</dbReference>
<dbReference type="GO" id="GO:0006144">
    <property type="term" value="P:purine nucleobase metabolic process"/>
    <property type="evidence" value="ECO:0007669"/>
    <property type="project" value="UniProtKB-KW"/>
</dbReference>
<feature type="domain" description="Oxo-4-hydroxy-4-carboxy-5-ureidoimidazoline decarboxylase" evidence="2">
    <location>
        <begin position="18"/>
        <end position="188"/>
    </location>
</feature>
<protein>
    <recommendedName>
        <fullName evidence="2">Oxo-4-hydroxy-4-carboxy-5-ureidoimidazoline decarboxylase domain-containing protein</fullName>
    </recommendedName>
</protein>
<dbReference type="Proteomes" id="UP000008743">
    <property type="component" value="Unassembled WGS sequence"/>
</dbReference>
<dbReference type="InterPro" id="IPR036778">
    <property type="entry name" value="OHCU_decarboxylase_sf"/>
</dbReference>
<reference evidence="4" key="1">
    <citation type="submission" date="2011-02" db="EMBL/GenBank/DDBJ databases">
        <title>The Genome Sequence of Capsaspora owczarzaki ATCC 30864.</title>
        <authorList>
            <person name="Russ C."/>
            <person name="Cuomo C."/>
            <person name="Burger G."/>
            <person name="Gray M.W."/>
            <person name="Holland P.W.H."/>
            <person name="King N."/>
            <person name="Lang F.B.F."/>
            <person name="Roger A.J."/>
            <person name="Ruiz-Trillo I."/>
            <person name="Young S.K."/>
            <person name="Zeng Q."/>
            <person name="Gargeya S."/>
            <person name="Alvarado L."/>
            <person name="Berlin A."/>
            <person name="Chapman S.B."/>
            <person name="Chen Z."/>
            <person name="Freedman E."/>
            <person name="Gellesch M."/>
            <person name="Goldberg J."/>
            <person name="Griggs A."/>
            <person name="Gujja S."/>
            <person name="Heilman E."/>
            <person name="Heiman D."/>
            <person name="Howarth C."/>
            <person name="Mehta T."/>
            <person name="Neiman D."/>
            <person name="Pearson M."/>
            <person name="Roberts A."/>
            <person name="Saif S."/>
            <person name="Shea T."/>
            <person name="Shenoy N."/>
            <person name="Sisk P."/>
            <person name="Stolte C."/>
            <person name="Sykes S."/>
            <person name="White J."/>
            <person name="Yandava C."/>
            <person name="Haas B."/>
            <person name="Nusbaum C."/>
            <person name="Birren B."/>
        </authorList>
    </citation>
    <scope>NUCLEOTIDE SEQUENCE</scope>
    <source>
        <strain evidence="4">ATCC 30864</strain>
    </source>
</reference>
<gene>
    <name evidence="3" type="ORF">CAOG_007799</name>
</gene>
<evidence type="ECO:0000259" key="2">
    <source>
        <dbReference type="Pfam" id="PF09349"/>
    </source>
</evidence>
<evidence type="ECO:0000313" key="4">
    <source>
        <dbReference type="Proteomes" id="UP000008743"/>
    </source>
</evidence>
<dbReference type="PhylomeDB" id="A0A0D2X5F0"/>
<evidence type="ECO:0000256" key="1">
    <source>
        <dbReference type="ARBA" id="ARBA00022631"/>
    </source>
</evidence>
<dbReference type="Pfam" id="PF09349">
    <property type="entry name" value="OHCU_decarbox"/>
    <property type="match status" value="1"/>
</dbReference>
<name>A0A0D2X5F0_CAPO3</name>
<dbReference type="EMBL" id="KE346375">
    <property type="protein sequence ID" value="KJE97694.1"/>
    <property type="molecule type" value="Genomic_DNA"/>
</dbReference>
<accession>A0A0D2X5F0</accession>
<proteinExistence type="predicted"/>
<dbReference type="InParanoid" id="A0A0D2X5F0"/>
<evidence type="ECO:0000313" key="3">
    <source>
        <dbReference type="EMBL" id="KJE97694.1"/>
    </source>
</evidence>
<keyword evidence="1" id="KW-0659">Purine metabolism</keyword>
<dbReference type="SUPFAM" id="SSF158694">
    <property type="entry name" value="UraD-Like"/>
    <property type="match status" value="1"/>
</dbReference>
<dbReference type="STRING" id="595528.A0A0D2X5F0"/>
<sequence length="207" mass="21930">MSASVLPSIEQVNAMTRPEELLEATSVLFESTRALTARLFAKRPFASYEALIDAAHSILAAATGTDALSDDEKIDILNAHPRIGAPTASLSALSKREQGVPAVVGTTVNASGCGGAASPAIDERTLAELAQLNVAYEAKYGFKFVIFVNGRTRAALLPEFRQRLASSTREAEVATGMRAMLDIARDRLSKLQSSAGARSPSVQPSRL</sequence>
<dbReference type="PANTHER" id="PTHR37987">
    <property type="entry name" value="CHROMOSOME 9, WHOLE GENOME SHOTGUN SEQUENCE"/>
    <property type="match status" value="1"/>
</dbReference>
<dbReference type="Gene3D" id="1.10.3330.10">
    <property type="entry name" value="Oxo-4-hydroxy-4-carboxy-5-ureidoimidazoline decarboxylase"/>
    <property type="match status" value="1"/>
</dbReference>